<dbReference type="EMBL" id="JABAGO010000022">
    <property type="protein sequence ID" value="NME99039.1"/>
    <property type="molecule type" value="Genomic_DNA"/>
</dbReference>
<dbReference type="RefSeq" id="WP_021622232.1">
    <property type="nucleotide sequence ID" value="NZ_CABKST010000166.1"/>
</dbReference>
<gene>
    <name evidence="1" type="ORF">HF838_12295</name>
</gene>
<name>A0A848CX54_ANEAE</name>
<dbReference type="OrthoDB" id="1824573at2"/>
<accession>A0A848CX54</accession>
<proteinExistence type="predicted"/>
<dbReference type="Proteomes" id="UP000561326">
    <property type="component" value="Unassembled WGS sequence"/>
</dbReference>
<reference evidence="1 2" key="1">
    <citation type="submission" date="2020-04" db="EMBL/GenBank/DDBJ databases">
        <authorList>
            <person name="Hitch T.C.A."/>
            <person name="Wylensek D."/>
            <person name="Clavel T."/>
        </authorList>
    </citation>
    <scope>NUCLEOTIDE SEQUENCE [LARGE SCALE GENOMIC DNA]</scope>
    <source>
        <strain evidence="1 2">WB01_D5_05</strain>
    </source>
</reference>
<protein>
    <submittedName>
        <fullName evidence="1">Uncharacterized protein</fullName>
    </submittedName>
</protein>
<dbReference type="GeneID" id="92839737"/>
<evidence type="ECO:0000313" key="1">
    <source>
        <dbReference type="EMBL" id="NME99039.1"/>
    </source>
</evidence>
<evidence type="ECO:0000313" key="2">
    <source>
        <dbReference type="Proteomes" id="UP000561326"/>
    </source>
</evidence>
<organism evidence="1 2">
    <name type="scientific">Aneurinibacillus aneurinilyticus</name>
    <name type="common">Bacillus aneurinolyticus</name>
    <dbReference type="NCBI Taxonomy" id="1391"/>
    <lineage>
        <taxon>Bacteria</taxon>
        <taxon>Bacillati</taxon>
        <taxon>Bacillota</taxon>
        <taxon>Bacilli</taxon>
        <taxon>Bacillales</taxon>
        <taxon>Paenibacillaceae</taxon>
        <taxon>Aneurinibacillus group</taxon>
        <taxon>Aneurinibacillus</taxon>
    </lineage>
</organism>
<comment type="caution">
    <text evidence="1">The sequence shown here is derived from an EMBL/GenBank/DDBJ whole genome shotgun (WGS) entry which is preliminary data.</text>
</comment>
<dbReference type="AlphaFoldDB" id="A0A848CX54"/>
<sequence>MEILEKKARSYFKEDEQVIHKKFGKGIVYSIDEKVIEIDFNEERKRMSLEVLIKNNLLEKA</sequence>